<organism evidence="1 2">
    <name type="scientific">Melia azedarach</name>
    <name type="common">Chinaberry tree</name>
    <dbReference type="NCBI Taxonomy" id="155640"/>
    <lineage>
        <taxon>Eukaryota</taxon>
        <taxon>Viridiplantae</taxon>
        <taxon>Streptophyta</taxon>
        <taxon>Embryophyta</taxon>
        <taxon>Tracheophyta</taxon>
        <taxon>Spermatophyta</taxon>
        <taxon>Magnoliopsida</taxon>
        <taxon>eudicotyledons</taxon>
        <taxon>Gunneridae</taxon>
        <taxon>Pentapetalae</taxon>
        <taxon>rosids</taxon>
        <taxon>malvids</taxon>
        <taxon>Sapindales</taxon>
        <taxon>Meliaceae</taxon>
        <taxon>Melia</taxon>
    </lineage>
</organism>
<dbReference type="EMBL" id="CM051395">
    <property type="protein sequence ID" value="KAJ4724940.1"/>
    <property type="molecule type" value="Genomic_DNA"/>
</dbReference>
<proteinExistence type="predicted"/>
<accession>A0ACC1YML7</accession>
<comment type="caution">
    <text evidence="1">The sequence shown here is derived from an EMBL/GenBank/DDBJ whole genome shotgun (WGS) entry which is preliminary data.</text>
</comment>
<sequence length="897" mass="104580">MKSQKEEHQAQKEKNKTIKDLKQKEEQENRNELDSDTDSDETDSDSDLEEIDLDSYVQSILDSEKKPEEEEEEANDFYITEGEEDTDPLVRPGDERPNDDNTRETNIRRFTRLLNSKRVRKSNERKDAEFYFEEDKFDFPEDPEKWTEEDLKELWADAPTKMTKPGWDPVWADEEDWKVVREEIKWGRDPPIAPFYVPYRKPYPAIPDNNYDVSNPKAVIEELDRIEEFLTWVSYIFADGSSYEGTIWDDLAHGKGVYIAEQGLVRYEGEWLQNDMDGHGVVEVDIPDIEPVPGSELEAEMRAEGKIISRDIMSPEDKKWLEMDIEDSLQMAGDIYEVPFYENDEWIKQFGKKPEKGRYRYAGQWKLGRMHGCGVYEVNERTVYGRFYFGELVENSEGCDEDTSALHAGLAEVAAAKARMFVNKPDGMVREERGPYSDPQHPYFYEEEDVWMAPGFINQFYEVPDYWKTYVHEIDQEREMWLNSFYKSPFRMPMPAELEYWWEKDEPPEYVLVNKEPVPDPEDPSKLIYTEDPLILHTPTGRLINYTEDEEHGVRLFWQPPLKEGEQVDLEKVEFLPLGFDEFYGRQAVEEKDTIWKRLVKGVENKLKPFLDKVEKWTEAKKKASEKRMELYEKEMELIETELCLEEAIEEMDEELKMIEKEEEKKMQMGLEEEDTSALSSQDEKAAAKVEKEKDKLEVEEEEDEEEEDDNTPSSFGSVYTDENPTDNDQKGKRPGDSPFSSSSLLFASCSLVSSVPSRLQQSFLSWKQGRLPLKPATPCVEIPKADLVAVDSVSFPVVLNQRKNLRARVQAHHNFQTIKHSNGRISQLHSLSRILCRPSTSVSPKRATEPARAHRRSWELATPECHFDNMLSLNTPMSYLESYIDTIGIKPHCDPL</sequence>
<keyword evidence="2" id="KW-1185">Reference proteome</keyword>
<evidence type="ECO:0000313" key="2">
    <source>
        <dbReference type="Proteomes" id="UP001164539"/>
    </source>
</evidence>
<name>A0ACC1YML7_MELAZ</name>
<protein>
    <submittedName>
        <fullName evidence="1">Uncharacterized protein</fullName>
    </submittedName>
</protein>
<evidence type="ECO:0000313" key="1">
    <source>
        <dbReference type="EMBL" id="KAJ4724940.1"/>
    </source>
</evidence>
<dbReference type="Proteomes" id="UP001164539">
    <property type="component" value="Chromosome 2"/>
</dbReference>
<reference evidence="1 2" key="1">
    <citation type="journal article" date="2023" name="Science">
        <title>Complex scaffold remodeling in plant triterpene biosynthesis.</title>
        <authorList>
            <person name="De La Pena R."/>
            <person name="Hodgson H."/>
            <person name="Liu J.C."/>
            <person name="Stephenson M.J."/>
            <person name="Martin A.C."/>
            <person name="Owen C."/>
            <person name="Harkess A."/>
            <person name="Leebens-Mack J."/>
            <person name="Jimenez L.E."/>
            <person name="Osbourn A."/>
            <person name="Sattely E.S."/>
        </authorList>
    </citation>
    <scope>NUCLEOTIDE SEQUENCE [LARGE SCALE GENOMIC DNA]</scope>
    <source>
        <strain evidence="2">cv. JPN11</strain>
        <tissue evidence="1">Leaf</tissue>
    </source>
</reference>
<gene>
    <name evidence="1" type="ORF">OWV82_003872</name>
</gene>